<evidence type="ECO:0000313" key="1">
    <source>
        <dbReference type="EMBL" id="RDU99956.1"/>
    </source>
</evidence>
<sequence>MRQISSSITFEIAPGETMPMMVAHSTRLAVRGAPVWVTRSNDVEDYWLEPGRSLRLRPGERLWLSTEGPGTACVAFVAPLSRAAVLADLARSLSDWWATRWGGWRTV</sequence>
<protein>
    <submittedName>
        <fullName evidence="1">DUF2917 domain-containing protein</fullName>
    </submittedName>
</protein>
<dbReference type="OrthoDB" id="9005660at2"/>
<reference evidence="1 2" key="1">
    <citation type="submission" date="2018-08" db="EMBL/GenBank/DDBJ databases">
        <title>Paraburkholderia sp. DHOM06 isolated from forest soil.</title>
        <authorList>
            <person name="Gao Z.-H."/>
            <person name="Qiu L.-H."/>
        </authorList>
    </citation>
    <scope>NUCLEOTIDE SEQUENCE [LARGE SCALE GENOMIC DNA]</scope>
    <source>
        <strain evidence="1 2">DHOM06</strain>
    </source>
</reference>
<evidence type="ECO:0000313" key="2">
    <source>
        <dbReference type="Proteomes" id="UP000256838"/>
    </source>
</evidence>
<dbReference type="AlphaFoldDB" id="A0A3D8K501"/>
<dbReference type="Proteomes" id="UP000256838">
    <property type="component" value="Unassembled WGS sequence"/>
</dbReference>
<organism evidence="1 2">
    <name type="scientific">Trinickia dinghuensis</name>
    <dbReference type="NCBI Taxonomy" id="2291023"/>
    <lineage>
        <taxon>Bacteria</taxon>
        <taxon>Pseudomonadati</taxon>
        <taxon>Pseudomonadota</taxon>
        <taxon>Betaproteobacteria</taxon>
        <taxon>Burkholderiales</taxon>
        <taxon>Burkholderiaceae</taxon>
        <taxon>Trinickia</taxon>
    </lineage>
</organism>
<proteinExistence type="predicted"/>
<dbReference type="EMBL" id="QRGA01000003">
    <property type="protein sequence ID" value="RDU99956.1"/>
    <property type="molecule type" value="Genomic_DNA"/>
</dbReference>
<accession>A0A3D8K501</accession>
<keyword evidence="2" id="KW-1185">Reference proteome</keyword>
<comment type="caution">
    <text evidence="1">The sequence shown here is derived from an EMBL/GenBank/DDBJ whole genome shotgun (WGS) entry which is preliminary data.</text>
</comment>
<gene>
    <name evidence="1" type="ORF">DWV00_06080</name>
</gene>
<dbReference type="RefSeq" id="WP_115532623.1">
    <property type="nucleotide sequence ID" value="NZ_QRGA01000003.1"/>
</dbReference>
<dbReference type="Pfam" id="PF11142">
    <property type="entry name" value="DUF2917"/>
    <property type="match status" value="1"/>
</dbReference>
<dbReference type="InterPro" id="IPR021317">
    <property type="entry name" value="DUF2917"/>
</dbReference>
<name>A0A3D8K501_9BURK</name>